<sequence length="38" mass="4137">MRADDRAHGSRKEALMFAIIVAFVLLTLLLVVIPGVLS</sequence>
<evidence type="ECO:0000313" key="3">
    <source>
        <dbReference type="Proteomes" id="UP000183407"/>
    </source>
</evidence>
<organism evidence="2 3">
    <name type="scientific">Rhodococcus jostii</name>
    <dbReference type="NCBI Taxonomy" id="132919"/>
    <lineage>
        <taxon>Bacteria</taxon>
        <taxon>Bacillati</taxon>
        <taxon>Actinomycetota</taxon>
        <taxon>Actinomycetes</taxon>
        <taxon>Mycobacteriales</taxon>
        <taxon>Nocardiaceae</taxon>
        <taxon>Rhodococcus</taxon>
    </lineage>
</organism>
<feature type="transmembrane region" description="Helical" evidence="1">
    <location>
        <begin position="14"/>
        <end position="37"/>
    </location>
</feature>
<dbReference type="EMBL" id="FNTL01000004">
    <property type="protein sequence ID" value="SED08930.1"/>
    <property type="molecule type" value="Genomic_DNA"/>
</dbReference>
<reference evidence="3" key="1">
    <citation type="submission" date="2016-10" db="EMBL/GenBank/DDBJ databases">
        <authorList>
            <person name="Varghese N."/>
        </authorList>
    </citation>
    <scope>NUCLEOTIDE SEQUENCE [LARGE SCALE GENOMIC DNA]</scope>
    <source>
        <strain evidence="3">DSM 44719</strain>
    </source>
</reference>
<proteinExistence type="predicted"/>
<keyword evidence="1" id="KW-1133">Transmembrane helix</keyword>
<name>A0A1H4XUW4_RHOJO</name>
<dbReference type="AlphaFoldDB" id="A0A1H4XUW4"/>
<evidence type="ECO:0000313" key="2">
    <source>
        <dbReference type="EMBL" id="SED08930.1"/>
    </source>
</evidence>
<protein>
    <submittedName>
        <fullName evidence="2">Uncharacterized protein</fullName>
    </submittedName>
</protein>
<keyword evidence="1" id="KW-0812">Transmembrane</keyword>
<accession>A0A1H4XUW4</accession>
<gene>
    <name evidence="2" type="ORF">SAMN04490220_3465</name>
</gene>
<dbReference type="Proteomes" id="UP000183407">
    <property type="component" value="Unassembled WGS sequence"/>
</dbReference>
<keyword evidence="1" id="KW-0472">Membrane</keyword>
<evidence type="ECO:0000256" key="1">
    <source>
        <dbReference type="SAM" id="Phobius"/>
    </source>
</evidence>